<evidence type="ECO:0000313" key="2">
    <source>
        <dbReference type="EMBL" id="RIJ47188.1"/>
    </source>
</evidence>
<keyword evidence="3" id="KW-1185">Reference proteome</keyword>
<dbReference type="Proteomes" id="UP000265926">
    <property type="component" value="Unassembled WGS sequence"/>
</dbReference>
<sequence>MEVLREVTGLRHLQVLQSQAATVRHHVVVAAVVTAVVVVHLLPDHLTLRAVQEAVADHQEVAAREAEVLPDHLPEVEDVDNCDPRNSK</sequence>
<dbReference type="EMBL" id="QWGR01000009">
    <property type="protein sequence ID" value="RIJ47188.1"/>
    <property type="molecule type" value="Genomic_DNA"/>
</dbReference>
<dbReference type="AlphaFoldDB" id="A0A399SUW6"/>
<feature type="transmembrane region" description="Helical" evidence="1">
    <location>
        <begin position="23"/>
        <end position="42"/>
    </location>
</feature>
<reference evidence="2 3" key="1">
    <citation type="submission" date="2018-08" db="EMBL/GenBank/DDBJ databases">
        <title>Pallidiluteibacterium maritimus gen. nov., sp. nov., isolated from coastal sediment.</title>
        <authorList>
            <person name="Zhou L.Y."/>
        </authorList>
    </citation>
    <scope>NUCLEOTIDE SEQUENCE [LARGE SCALE GENOMIC DNA]</scope>
    <source>
        <strain evidence="2 3">XSD2</strain>
    </source>
</reference>
<keyword evidence="1" id="KW-0812">Transmembrane</keyword>
<accession>A0A399SUW6</accession>
<keyword evidence="1" id="KW-0472">Membrane</keyword>
<name>A0A399SUW6_9BACT</name>
<protein>
    <submittedName>
        <fullName evidence="2">Uncharacterized protein</fullName>
    </submittedName>
</protein>
<keyword evidence="1" id="KW-1133">Transmembrane helix</keyword>
<organism evidence="2 3">
    <name type="scientific">Maribellus luteus</name>
    <dbReference type="NCBI Taxonomy" id="2305463"/>
    <lineage>
        <taxon>Bacteria</taxon>
        <taxon>Pseudomonadati</taxon>
        <taxon>Bacteroidota</taxon>
        <taxon>Bacteroidia</taxon>
        <taxon>Marinilabiliales</taxon>
        <taxon>Prolixibacteraceae</taxon>
        <taxon>Maribellus</taxon>
    </lineage>
</organism>
<gene>
    <name evidence="2" type="ORF">D1614_15630</name>
</gene>
<proteinExistence type="predicted"/>
<comment type="caution">
    <text evidence="2">The sequence shown here is derived from an EMBL/GenBank/DDBJ whole genome shotgun (WGS) entry which is preliminary data.</text>
</comment>
<evidence type="ECO:0000256" key="1">
    <source>
        <dbReference type="SAM" id="Phobius"/>
    </source>
</evidence>
<evidence type="ECO:0000313" key="3">
    <source>
        <dbReference type="Proteomes" id="UP000265926"/>
    </source>
</evidence>